<dbReference type="EMBL" id="JACGCM010000981">
    <property type="protein sequence ID" value="KAF6163412.1"/>
    <property type="molecule type" value="Genomic_DNA"/>
</dbReference>
<organism evidence="1 2">
    <name type="scientific">Kingdonia uniflora</name>
    <dbReference type="NCBI Taxonomy" id="39325"/>
    <lineage>
        <taxon>Eukaryota</taxon>
        <taxon>Viridiplantae</taxon>
        <taxon>Streptophyta</taxon>
        <taxon>Embryophyta</taxon>
        <taxon>Tracheophyta</taxon>
        <taxon>Spermatophyta</taxon>
        <taxon>Magnoliopsida</taxon>
        <taxon>Ranunculales</taxon>
        <taxon>Circaeasteraceae</taxon>
        <taxon>Kingdonia</taxon>
    </lineage>
</organism>
<proteinExistence type="predicted"/>
<evidence type="ECO:0000313" key="1">
    <source>
        <dbReference type="EMBL" id="KAF6163412.1"/>
    </source>
</evidence>
<dbReference type="Proteomes" id="UP000541444">
    <property type="component" value="Unassembled WGS sequence"/>
</dbReference>
<feature type="non-terminal residue" evidence="1">
    <location>
        <position position="1"/>
    </location>
</feature>
<name>A0A7J7N8R1_9MAGN</name>
<sequence length="72" mass="8756">FWYLKKTNSSGPFERDLESFERLLVYSNRFIFYSNRLSPKVFYSNTSKVYSNTFSVMFSIRIQFDLYSNKHL</sequence>
<protein>
    <submittedName>
        <fullName evidence="1">Uncharacterized protein</fullName>
    </submittedName>
</protein>
<evidence type="ECO:0000313" key="2">
    <source>
        <dbReference type="Proteomes" id="UP000541444"/>
    </source>
</evidence>
<gene>
    <name evidence="1" type="ORF">GIB67_029261</name>
</gene>
<comment type="caution">
    <text evidence="1">The sequence shown here is derived from an EMBL/GenBank/DDBJ whole genome shotgun (WGS) entry which is preliminary data.</text>
</comment>
<reference evidence="1 2" key="1">
    <citation type="journal article" date="2020" name="IScience">
        <title>Genome Sequencing of the Endangered Kingdonia uniflora (Circaeasteraceae, Ranunculales) Reveals Potential Mechanisms of Evolutionary Specialization.</title>
        <authorList>
            <person name="Sun Y."/>
            <person name="Deng T."/>
            <person name="Zhang A."/>
            <person name="Moore M.J."/>
            <person name="Landis J.B."/>
            <person name="Lin N."/>
            <person name="Zhang H."/>
            <person name="Zhang X."/>
            <person name="Huang J."/>
            <person name="Zhang X."/>
            <person name="Sun H."/>
            <person name="Wang H."/>
        </authorList>
    </citation>
    <scope>NUCLEOTIDE SEQUENCE [LARGE SCALE GENOMIC DNA]</scope>
    <source>
        <strain evidence="1">TB1705</strain>
        <tissue evidence="1">Leaf</tissue>
    </source>
</reference>
<keyword evidence="2" id="KW-1185">Reference proteome</keyword>
<feature type="non-terminal residue" evidence="1">
    <location>
        <position position="72"/>
    </location>
</feature>
<accession>A0A7J7N8R1</accession>
<dbReference type="AlphaFoldDB" id="A0A7J7N8R1"/>